<keyword evidence="3" id="KW-1185">Reference proteome</keyword>
<protein>
    <submittedName>
        <fullName evidence="2">Uncharacterized protein</fullName>
    </submittedName>
</protein>
<dbReference type="EMBL" id="JAVDYF010000001">
    <property type="protein sequence ID" value="MDR7355916.1"/>
    <property type="molecule type" value="Genomic_DNA"/>
</dbReference>
<keyword evidence="1" id="KW-0732">Signal</keyword>
<evidence type="ECO:0000313" key="2">
    <source>
        <dbReference type="EMBL" id="MDR7355916.1"/>
    </source>
</evidence>
<reference evidence="2 3" key="1">
    <citation type="submission" date="2023-07" db="EMBL/GenBank/DDBJ databases">
        <title>Sequencing the genomes of 1000 actinobacteria strains.</title>
        <authorList>
            <person name="Klenk H.-P."/>
        </authorList>
    </citation>
    <scope>NUCLEOTIDE SEQUENCE [LARGE SCALE GENOMIC DNA]</scope>
    <source>
        <strain evidence="2 3">DSM 44508</strain>
    </source>
</reference>
<feature type="chain" id="PRO_5046235623" evidence="1">
    <location>
        <begin position="23"/>
        <end position="40"/>
    </location>
</feature>
<accession>A0ABU2BCB3</accession>
<dbReference type="Proteomes" id="UP001183619">
    <property type="component" value="Unassembled WGS sequence"/>
</dbReference>
<sequence length="40" mass="3994">MRKSVTAIAIAAIVITYTAAHAAHIVGNTEPTAVSAEGGE</sequence>
<evidence type="ECO:0000256" key="1">
    <source>
        <dbReference type="SAM" id="SignalP"/>
    </source>
</evidence>
<gene>
    <name evidence="2" type="ORF">J2S37_002454</name>
</gene>
<comment type="caution">
    <text evidence="2">The sequence shown here is derived from an EMBL/GenBank/DDBJ whole genome shotgun (WGS) entry which is preliminary data.</text>
</comment>
<organism evidence="2 3">
    <name type="scientific">Corynebacterium felinum</name>
    <dbReference type="NCBI Taxonomy" id="131318"/>
    <lineage>
        <taxon>Bacteria</taxon>
        <taxon>Bacillati</taxon>
        <taxon>Actinomycetota</taxon>
        <taxon>Actinomycetes</taxon>
        <taxon>Mycobacteriales</taxon>
        <taxon>Corynebacteriaceae</taxon>
        <taxon>Corynebacterium</taxon>
    </lineage>
</organism>
<feature type="signal peptide" evidence="1">
    <location>
        <begin position="1"/>
        <end position="22"/>
    </location>
</feature>
<proteinExistence type="predicted"/>
<evidence type="ECO:0000313" key="3">
    <source>
        <dbReference type="Proteomes" id="UP001183619"/>
    </source>
</evidence>
<name>A0ABU2BCB3_9CORY</name>